<dbReference type="InterPro" id="IPR025668">
    <property type="entry name" value="Tnp_DDE_dom"/>
</dbReference>
<dbReference type="Proteomes" id="UP000217895">
    <property type="component" value="Plasmid Plasmid2 dna"/>
</dbReference>
<sequence>MHPYLFRTTSVRFSYQHCQDCPTRAECTTTKSRQGRALNLLPQAQHEALQAARQAQTMLEFQKQYARRAGLEGTISQGTRAFDLRRSRYIGLAKTHLQEVATATAMNVVRLWYWWTGIPKAQTRTSRFAALNPAIS</sequence>
<keyword evidence="2" id="KW-0614">Plasmid</keyword>
<reference evidence="2 3" key="1">
    <citation type="submission" date="2017-06" db="EMBL/GenBank/DDBJ databases">
        <title>Genome sequencing of cyanobaciteial culture collection at National Institute for Environmental Studies (NIES).</title>
        <authorList>
            <person name="Hirose Y."/>
            <person name="Shimura Y."/>
            <person name="Fujisawa T."/>
            <person name="Nakamura Y."/>
            <person name="Kawachi M."/>
        </authorList>
    </citation>
    <scope>NUCLEOTIDE SEQUENCE [LARGE SCALE GENOMIC DNA]</scope>
    <source>
        <strain evidence="2 3">NIES-2135</strain>
        <plasmid evidence="3">Plasmid Plasmid2 dna</plasmid>
    </source>
</reference>
<proteinExistence type="predicted"/>
<feature type="domain" description="Transposase DDE" evidence="1">
    <location>
        <begin position="10"/>
        <end position="112"/>
    </location>
</feature>
<protein>
    <submittedName>
        <fullName evidence="2">Transposase</fullName>
    </submittedName>
</protein>
<dbReference type="AlphaFoldDB" id="A0A1Z4JT37"/>
<evidence type="ECO:0000313" key="2">
    <source>
        <dbReference type="EMBL" id="BAY59909.1"/>
    </source>
</evidence>
<geneLocation type="plasmid" evidence="2">
    <name>plasmid2</name>
</geneLocation>
<name>A0A1Z4JT37_LEPBY</name>
<keyword evidence="3" id="KW-1185">Reference proteome</keyword>
<evidence type="ECO:0000313" key="3">
    <source>
        <dbReference type="Proteomes" id="UP000217895"/>
    </source>
</evidence>
<organism evidence="2 3">
    <name type="scientific">Leptolyngbya boryana NIES-2135</name>
    <dbReference type="NCBI Taxonomy" id="1973484"/>
    <lineage>
        <taxon>Bacteria</taxon>
        <taxon>Bacillati</taxon>
        <taxon>Cyanobacteriota</taxon>
        <taxon>Cyanophyceae</taxon>
        <taxon>Leptolyngbyales</taxon>
        <taxon>Leptolyngbyaceae</taxon>
        <taxon>Leptolyngbya group</taxon>
        <taxon>Leptolyngbya</taxon>
    </lineage>
</organism>
<dbReference type="Pfam" id="PF13751">
    <property type="entry name" value="DDE_Tnp_1_6"/>
    <property type="match status" value="1"/>
</dbReference>
<accession>A0A1Z4JT37</accession>
<gene>
    <name evidence="2" type="ORF">NIES2135_67860</name>
</gene>
<evidence type="ECO:0000259" key="1">
    <source>
        <dbReference type="Pfam" id="PF13751"/>
    </source>
</evidence>
<dbReference type="EMBL" id="AP018205">
    <property type="protein sequence ID" value="BAY59909.1"/>
    <property type="molecule type" value="Genomic_DNA"/>
</dbReference>